<name>A0A5B7SUG2_9FLAO</name>
<dbReference type="AlphaFoldDB" id="A0A5B7SUG2"/>
<dbReference type="InterPro" id="IPR016786">
    <property type="entry name" value="YdeI_bac"/>
</dbReference>
<dbReference type="Pfam" id="PF08818">
    <property type="entry name" value="DUF1801"/>
    <property type="match status" value="1"/>
</dbReference>
<protein>
    <recommendedName>
        <fullName evidence="1">YdhG-like domain-containing protein</fullName>
    </recommendedName>
</protein>
<gene>
    <name evidence="2" type="ORF">FGM00_12045</name>
</gene>
<dbReference type="SUPFAM" id="SSF159888">
    <property type="entry name" value="YdhG-like"/>
    <property type="match status" value="1"/>
</dbReference>
<evidence type="ECO:0000313" key="3">
    <source>
        <dbReference type="Proteomes" id="UP000310017"/>
    </source>
</evidence>
<dbReference type="KEGG" id="asag:FGM00_12045"/>
<keyword evidence="3" id="KW-1185">Reference proteome</keyword>
<dbReference type="Proteomes" id="UP000310017">
    <property type="component" value="Chromosome"/>
</dbReference>
<sequence length="198" mass="23176">MEKSEKIERYYAEEHPFKPHIAILREIALKLNLEETYKWNFPTYMVNGKNVLAICKFNQHCGIWFFNGVFLSDSEKVLENAQEGKTQAMRHWKFKATDEINIKKVSAYMTEAIGNEQKGIKLAPKKKAPVTVVLPKELKEVFRQDKNFKKAFTTLSDYQQREYGEYIATAKQEKTKRSRLEKIIPMIMAGKGLNDKYK</sequence>
<proteinExistence type="predicted"/>
<evidence type="ECO:0000259" key="1">
    <source>
        <dbReference type="Pfam" id="PF08818"/>
    </source>
</evidence>
<dbReference type="EMBL" id="CP040710">
    <property type="protein sequence ID" value="QCX00803.1"/>
    <property type="molecule type" value="Genomic_DNA"/>
</dbReference>
<organism evidence="2 3">
    <name type="scientific">Aggregatimonas sangjinii</name>
    <dbReference type="NCBI Taxonomy" id="2583587"/>
    <lineage>
        <taxon>Bacteria</taxon>
        <taxon>Pseudomonadati</taxon>
        <taxon>Bacteroidota</taxon>
        <taxon>Flavobacteriia</taxon>
        <taxon>Flavobacteriales</taxon>
        <taxon>Flavobacteriaceae</taxon>
        <taxon>Aggregatimonas</taxon>
    </lineage>
</organism>
<feature type="domain" description="YdhG-like" evidence="1">
    <location>
        <begin position="24"/>
        <end position="113"/>
    </location>
</feature>
<dbReference type="PIRSF" id="PIRSF021308">
    <property type="entry name" value="UCP021308"/>
    <property type="match status" value="1"/>
</dbReference>
<dbReference type="Gene3D" id="3.90.1150.200">
    <property type="match status" value="1"/>
</dbReference>
<accession>A0A5B7SUG2</accession>
<dbReference type="RefSeq" id="WP_138853147.1">
    <property type="nucleotide sequence ID" value="NZ_CP040710.1"/>
</dbReference>
<dbReference type="OrthoDB" id="214150at2"/>
<evidence type="ECO:0000313" key="2">
    <source>
        <dbReference type="EMBL" id="QCX00803.1"/>
    </source>
</evidence>
<reference evidence="2 3" key="1">
    <citation type="submission" date="2019-05" db="EMBL/GenBank/DDBJ databases">
        <title>Genome sequencing of F202Z8.</title>
        <authorList>
            <person name="Kwon Y.M."/>
        </authorList>
    </citation>
    <scope>NUCLEOTIDE SEQUENCE [LARGE SCALE GENOMIC DNA]</scope>
    <source>
        <strain evidence="2 3">F202Z8</strain>
    </source>
</reference>
<dbReference type="InterPro" id="IPR014922">
    <property type="entry name" value="YdhG-like"/>
</dbReference>
<dbReference type="Pfam" id="PF13376">
    <property type="entry name" value="OmdA"/>
    <property type="match status" value="1"/>
</dbReference>